<evidence type="ECO:0000313" key="1">
    <source>
        <dbReference type="EMBL" id="KAF4690067.1"/>
    </source>
</evidence>
<evidence type="ECO:0000313" key="2">
    <source>
        <dbReference type="Proteomes" id="UP000553632"/>
    </source>
</evidence>
<organism evidence="1 2">
    <name type="scientific">Perkinsus olseni</name>
    <name type="common">Perkinsus atlanticus</name>
    <dbReference type="NCBI Taxonomy" id="32597"/>
    <lineage>
        <taxon>Eukaryota</taxon>
        <taxon>Sar</taxon>
        <taxon>Alveolata</taxon>
        <taxon>Perkinsozoa</taxon>
        <taxon>Perkinsea</taxon>
        <taxon>Perkinsida</taxon>
        <taxon>Perkinsidae</taxon>
        <taxon>Perkinsus</taxon>
    </lineage>
</organism>
<proteinExistence type="predicted"/>
<feature type="non-terminal residue" evidence="1">
    <location>
        <position position="111"/>
    </location>
</feature>
<accession>A0A7J6P2L1</accession>
<protein>
    <submittedName>
        <fullName evidence="1">Uncharacterized protein</fullName>
    </submittedName>
</protein>
<keyword evidence="2" id="KW-1185">Reference proteome</keyword>
<dbReference type="Proteomes" id="UP000553632">
    <property type="component" value="Unassembled WGS sequence"/>
</dbReference>
<sequence>MRGLITGSFLCGAVVSQLFNYALPQEMRLIEVQLQGSPEPDSPASNCSFRATYQLMPTPSFQERQLVCFTFDLPRKGLVVLRDVPEPAEITLDLVCQTSLPVARLSSSHSS</sequence>
<dbReference type="EMBL" id="JABANO010039760">
    <property type="protein sequence ID" value="KAF4690067.1"/>
    <property type="molecule type" value="Genomic_DNA"/>
</dbReference>
<reference evidence="1 2" key="1">
    <citation type="submission" date="2020-04" db="EMBL/GenBank/DDBJ databases">
        <title>Perkinsus olseni comparative genomics.</title>
        <authorList>
            <person name="Bogema D.R."/>
        </authorList>
    </citation>
    <scope>NUCLEOTIDE SEQUENCE [LARGE SCALE GENOMIC DNA]</scope>
    <source>
        <strain evidence="1 2">ATCC PRA-207</strain>
    </source>
</reference>
<comment type="caution">
    <text evidence="1">The sequence shown here is derived from an EMBL/GenBank/DDBJ whole genome shotgun (WGS) entry which is preliminary data.</text>
</comment>
<gene>
    <name evidence="1" type="ORF">FOZ63_010738</name>
</gene>
<name>A0A7J6P2L1_PEROL</name>
<dbReference type="AlphaFoldDB" id="A0A7J6P2L1"/>